<comment type="subcellular location">
    <subcellularLocation>
        <location evidence="1">Cell envelope</location>
    </subcellularLocation>
</comment>
<dbReference type="Proteomes" id="UP001451571">
    <property type="component" value="Chromosome"/>
</dbReference>
<evidence type="ECO:0000313" key="6">
    <source>
        <dbReference type="EMBL" id="XAH73965.1"/>
    </source>
</evidence>
<accession>A0ABZ3EWP2</accession>
<name>A0ABZ3EWP2_9FIRM</name>
<feature type="chain" id="PRO_5045742418" evidence="4">
    <location>
        <begin position="21"/>
        <end position="368"/>
    </location>
</feature>
<reference evidence="6 7" key="1">
    <citation type="submission" date="2024-02" db="EMBL/GenBank/DDBJ databases">
        <title>Bacterial strain from lacustrine sediment.</title>
        <authorList>
            <person name="Petit C."/>
            <person name="Fadhlaoui K."/>
        </authorList>
    </citation>
    <scope>NUCLEOTIDE SEQUENCE [LARGE SCALE GENOMIC DNA]</scope>
    <source>
        <strain evidence="6 7">IPX-CK</strain>
    </source>
</reference>
<dbReference type="SUPFAM" id="SSF53822">
    <property type="entry name" value="Periplasmic binding protein-like I"/>
    <property type="match status" value="1"/>
</dbReference>
<organism evidence="6 7">
    <name type="scientific">Kineothrix sedimenti</name>
    <dbReference type="NCBI Taxonomy" id="3123317"/>
    <lineage>
        <taxon>Bacteria</taxon>
        <taxon>Bacillati</taxon>
        <taxon>Bacillota</taxon>
        <taxon>Clostridia</taxon>
        <taxon>Lachnospirales</taxon>
        <taxon>Lachnospiraceae</taxon>
        <taxon>Kineothrix</taxon>
    </lineage>
</organism>
<dbReference type="PANTHER" id="PTHR30036">
    <property type="entry name" value="D-XYLOSE-BINDING PERIPLASMIC PROTEIN"/>
    <property type="match status" value="1"/>
</dbReference>
<gene>
    <name evidence="6" type="ORF">V6984_21095</name>
</gene>
<feature type="domain" description="Periplasmic binding protein" evidence="5">
    <location>
        <begin position="69"/>
        <end position="325"/>
    </location>
</feature>
<evidence type="ECO:0000256" key="1">
    <source>
        <dbReference type="ARBA" id="ARBA00004196"/>
    </source>
</evidence>
<dbReference type="RefSeq" id="WP_342757562.1">
    <property type="nucleotide sequence ID" value="NZ_CP146256.1"/>
</dbReference>
<evidence type="ECO:0000256" key="4">
    <source>
        <dbReference type="SAM" id="SignalP"/>
    </source>
</evidence>
<dbReference type="PANTHER" id="PTHR30036:SF7">
    <property type="entry name" value="ABC TRANSPORTER PERIPLASMIC-BINDING PROTEIN YPHF"/>
    <property type="match status" value="1"/>
</dbReference>
<evidence type="ECO:0000313" key="7">
    <source>
        <dbReference type="Proteomes" id="UP001451571"/>
    </source>
</evidence>
<dbReference type="Gene3D" id="3.40.50.2300">
    <property type="match status" value="2"/>
</dbReference>
<comment type="similarity">
    <text evidence="2">Belongs to the bacterial solute-binding protein 2 family.</text>
</comment>
<feature type="compositionally biased region" description="Low complexity" evidence="3">
    <location>
        <begin position="33"/>
        <end position="63"/>
    </location>
</feature>
<evidence type="ECO:0000256" key="3">
    <source>
        <dbReference type="SAM" id="MobiDB-lite"/>
    </source>
</evidence>
<proteinExistence type="inferred from homology"/>
<dbReference type="InterPro" id="IPR025997">
    <property type="entry name" value="SBP_2_dom"/>
</dbReference>
<dbReference type="Pfam" id="PF13407">
    <property type="entry name" value="Peripla_BP_4"/>
    <property type="match status" value="1"/>
</dbReference>
<dbReference type="CDD" id="cd20001">
    <property type="entry name" value="PBP1_LsrB_Quorum_Sensing-like"/>
    <property type="match status" value="1"/>
</dbReference>
<dbReference type="EMBL" id="CP146256">
    <property type="protein sequence ID" value="XAH73965.1"/>
    <property type="molecule type" value="Genomic_DNA"/>
</dbReference>
<protein>
    <submittedName>
        <fullName evidence="6">Autoinducer 2 ABC transporter substrate-binding protein</fullName>
    </submittedName>
</protein>
<evidence type="ECO:0000256" key="2">
    <source>
        <dbReference type="ARBA" id="ARBA00007639"/>
    </source>
</evidence>
<keyword evidence="4" id="KW-0732">Signal</keyword>
<sequence length="368" mass="38851">MKRKLISVLLCLAMTVSLTACGSAGNEAASTVPAEESSEGAASAGETTAPAQETQTSTEETAGNNDYKIAVVPKLTSIAWFQRMEEGVKEYASETGVDAFYTSPSEGDGALQAQVIEDLISQGVDAICVVPFSTESLEPVLKKAREAGIVVIAHEASGMQNIDYDIEAFDNAAYGEHFMKVLGEATGGTGEYLFEVGSLTSESHNQWVDAAKTYQETNFPDMKQYGDKIETADDQSKSYDKVKEALTANPGIAAIQGSAMPDVAGAALAVEELGLSGKVKIAGTSLVSVSGKYVKDGTIEMISFWDPALAGKAMIQLAIKVLNGETIENGLDLGVEGYDSLTLDGKVLYGQAWIDVTKDNVGDPAYDF</sequence>
<keyword evidence="7" id="KW-1185">Reference proteome</keyword>
<dbReference type="InterPro" id="IPR050555">
    <property type="entry name" value="Bact_Solute-Bind_Prot2"/>
</dbReference>
<dbReference type="InterPro" id="IPR028082">
    <property type="entry name" value="Peripla_BP_I"/>
</dbReference>
<feature type="signal peptide" evidence="4">
    <location>
        <begin position="1"/>
        <end position="20"/>
    </location>
</feature>
<feature type="region of interest" description="Disordered" evidence="3">
    <location>
        <begin position="30"/>
        <end position="63"/>
    </location>
</feature>
<evidence type="ECO:0000259" key="5">
    <source>
        <dbReference type="Pfam" id="PF13407"/>
    </source>
</evidence>
<dbReference type="PROSITE" id="PS51257">
    <property type="entry name" value="PROKAR_LIPOPROTEIN"/>
    <property type="match status" value="1"/>
</dbReference>